<evidence type="ECO:0000256" key="1">
    <source>
        <dbReference type="SAM" id="MobiDB-lite"/>
    </source>
</evidence>
<feature type="compositionally biased region" description="Low complexity" evidence="1">
    <location>
        <begin position="240"/>
        <end position="249"/>
    </location>
</feature>
<keyword evidence="3" id="KW-1185">Reference proteome</keyword>
<feature type="compositionally biased region" description="Polar residues" evidence="1">
    <location>
        <begin position="84"/>
        <end position="95"/>
    </location>
</feature>
<feature type="region of interest" description="Disordered" evidence="1">
    <location>
        <begin position="240"/>
        <end position="269"/>
    </location>
</feature>
<dbReference type="EMBL" id="JANPWB010000003">
    <property type="protein sequence ID" value="KAJ1198105.1"/>
    <property type="molecule type" value="Genomic_DNA"/>
</dbReference>
<organism evidence="2 3">
    <name type="scientific">Pleurodeles waltl</name>
    <name type="common">Iberian ribbed newt</name>
    <dbReference type="NCBI Taxonomy" id="8319"/>
    <lineage>
        <taxon>Eukaryota</taxon>
        <taxon>Metazoa</taxon>
        <taxon>Chordata</taxon>
        <taxon>Craniata</taxon>
        <taxon>Vertebrata</taxon>
        <taxon>Euteleostomi</taxon>
        <taxon>Amphibia</taxon>
        <taxon>Batrachia</taxon>
        <taxon>Caudata</taxon>
        <taxon>Salamandroidea</taxon>
        <taxon>Salamandridae</taxon>
        <taxon>Pleurodelinae</taxon>
        <taxon>Pleurodeles</taxon>
    </lineage>
</organism>
<accession>A0AAV7VCY8</accession>
<proteinExistence type="predicted"/>
<dbReference type="AlphaFoldDB" id="A0AAV7VCY8"/>
<evidence type="ECO:0000313" key="3">
    <source>
        <dbReference type="Proteomes" id="UP001066276"/>
    </source>
</evidence>
<gene>
    <name evidence="2" type="ORF">NDU88_001949</name>
</gene>
<comment type="caution">
    <text evidence="2">The sequence shown here is derived from an EMBL/GenBank/DDBJ whole genome shotgun (WGS) entry which is preliminary data.</text>
</comment>
<reference evidence="2" key="1">
    <citation type="journal article" date="2022" name="bioRxiv">
        <title>Sequencing and chromosome-scale assembly of the giantPleurodeles waltlgenome.</title>
        <authorList>
            <person name="Brown T."/>
            <person name="Elewa A."/>
            <person name="Iarovenko S."/>
            <person name="Subramanian E."/>
            <person name="Araus A.J."/>
            <person name="Petzold A."/>
            <person name="Susuki M."/>
            <person name="Suzuki K.-i.T."/>
            <person name="Hayashi T."/>
            <person name="Toyoda A."/>
            <person name="Oliveira C."/>
            <person name="Osipova E."/>
            <person name="Leigh N.D."/>
            <person name="Simon A."/>
            <person name="Yun M.H."/>
        </authorList>
    </citation>
    <scope>NUCLEOTIDE SEQUENCE</scope>
    <source>
        <strain evidence="2">20211129_DDA</strain>
        <tissue evidence="2">Liver</tissue>
    </source>
</reference>
<evidence type="ECO:0000313" key="2">
    <source>
        <dbReference type="EMBL" id="KAJ1198105.1"/>
    </source>
</evidence>
<feature type="region of interest" description="Disordered" evidence="1">
    <location>
        <begin position="76"/>
        <end position="100"/>
    </location>
</feature>
<dbReference type="Proteomes" id="UP001066276">
    <property type="component" value="Chromosome 2_1"/>
</dbReference>
<sequence length="280" mass="30619">MKSVTSHYNWYNTDTVIEQYLNAMNGGSPVDLSVLDYPDDLDEQLTTLSQETLHDVLGTLQTLPPVARRSIHVAAIPEDPPTTPIVQPASSNTAENSDDTGATFERTVVGTQQELAKEVRVGIQTMADTIEGMHMCMMTSAEQSVAIQVTQSLLQGVQQCVRDLTTAVRELPQHLPSQSYSCMHDNKLDSMQWELASLRTDMAAYHMDVAAILNNQQLLIAVVMPNVVPQVAAAGNLVSTSTTTVATSNPPAPPSRAEETTHTSEDEDVEQIIFTRRSIR</sequence>
<protein>
    <submittedName>
        <fullName evidence="2">Uncharacterized protein</fullName>
    </submittedName>
</protein>
<name>A0AAV7VCY8_PLEWA</name>